<gene>
    <name evidence="2" type="ORF">KUF71_017763</name>
</gene>
<keyword evidence="2" id="KW-0418">Kinase</keyword>
<name>A0AAE1HXF0_9NEOP</name>
<comment type="caution">
    <text evidence="2">The sequence shown here is derived from an EMBL/GenBank/DDBJ whole genome shotgun (WGS) entry which is preliminary data.</text>
</comment>
<dbReference type="GO" id="GO:0016301">
    <property type="term" value="F:kinase activity"/>
    <property type="evidence" value="ECO:0007669"/>
    <property type="project" value="UniProtKB-KW"/>
</dbReference>
<dbReference type="AlphaFoldDB" id="A0AAE1HXF0"/>
<evidence type="ECO:0000256" key="1">
    <source>
        <dbReference type="SAM" id="MobiDB-lite"/>
    </source>
</evidence>
<evidence type="ECO:0000313" key="3">
    <source>
        <dbReference type="Proteomes" id="UP001219518"/>
    </source>
</evidence>
<reference evidence="2" key="2">
    <citation type="journal article" date="2023" name="BMC Genomics">
        <title>Pest status, molecular evolution, and epigenetic factors derived from the genome assembly of Frankliniella fusca, a thysanopteran phytovirus vector.</title>
        <authorList>
            <person name="Catto M.A."/>
            <person name="Labadie P.E."/>
            <person name="Jacobson A.L."/>
            <person name="Kennedy G.G."/>
            <person name="Srinivasan R."/>
            <person name="Hunt B.G."/>
        </authorList>
    </citation>
    <scope>NUCLEOTIDE SEQUENCE</scope>
    <source>
        <strain evidence="2">PL_HMW_Pooled</strain>
    </source>
</reference>
<feature type="region of interest" description="Disordered" evidence="1">
    <location>
        <begin position="68"/>
        <end position="87"/>
    </location>
</feature>
<sequence length="87" mass="9578">MATMMVSEHAACPPWPVDIMAMDNAVVEAAAYAMFGVPHQEEAAVRAESEPAVEKKPLLARFAFAYEPPHPALPANSRSASRRQRDW</sequence>
<accession>A0AAE1HXF0</accession>
<keyword evidence="3" id="KW-1185">Reference proteome</keyword>
<protein>
    <submittedName>
        <fullName evidence="2">Anhydro-N-acetylmuramic acid kinase</fullName>
    </submittedName>
</protein>
<reference evidence="2" key="1">
    <citation type="submission" date="2021-07" db="EMBL/GenBank/DDBJ databases">
        <authorList>
            <person name="Catto M.A."/>
            <person name="Jacobson A."/>
            <person name="Kennedy G."/>
            <person name="Labadie P."/>
            <person name="Hunt B.G."/>
            <person name="Srinivasan R."/>
        </authorList>
    </citation>
    <scope>NUCLEOTIDE SEQUENCE</scope>
    <source>
        <strain evidence="2">PL_HMW_Pooled</strain>
        <tissue evidence="2">Head</tissue>
    </source>
</reference>
<organism evidence="2 3">
    <name type="scientific">Frankliniella fusca</name>
    <dbReference type="NCBI Taxonomy" id="407009"/>
    <lineage>
        <taxon>Eukaryota</taxon>
        <taxon>Metazoa</taxon>
        <taxon>Ecdysozoa</taxon>
        <taxon>Arthropoda</taxon>
        <taxon>Hexapoda</taxon>
        <taxon>Insecta</taxon>
        <taxon>Pterygota</taxon>
        <taxon>Neoptera</taxon>
        <taxon>Paraneoptera</taxon>
        <taxon>Thysanoptera</taxon>
        <taxon>Terebrantia</taxon>
        <taxon>Thripoidea</taxon>
        <taxon>Thripidae</taxon>
        <taxon>Frankliniella</taxon>
    </lineage>
</organism>
<proteinExistence type="predicted"/>
<evidence type="ECO:0000313" key="2">
    <source>
        <dbReference type="EMBL" id="KAK3929303.1"/>
    </source>
</evidence>
<dbReference type="Proteomes" id="UP001219518">
    <property type="component" value="Unassembled WGS sequence"/>
</dbReference>
<keyword evidence="2" id="KW-0808">Transferase</keyword>
<dbReference type="EMBL" id="JAHWGI010001396">
    <property type="protein sequence ID" value="KAK3929303.1"/>
    <property type="molecule type" value="Genomic_DNA"/>
</dbReference>